<feature type="non-terminal residue" evidence="1">
    <location>
        <position position="61"/>
    </location>
</feature>
<keyword evidence="2" id="KW-1185">Reference proteome</keyword>
<dbReference type="SUPFAM" id="SSF54001">
    <property type="entry name" value="Cysteine proteinases"/>
    <property type="match status" value="1"/>
</dbReference>
<dbReference type="Proteomes" id="UP000054324">
    <property type="component" value="Unassembled WGS sequence"/>
</dbReference>
<dbReference type="RefSeq" id="XP_009165893.1">
    <property type="nucleotide sequence ID" value="XM_009167629.1"/>
</dbReference>
<dbReference type="CTD" id="20317397"/>
<evidence type="ECO:0000313" key="1">
    <source>
        <dbReference type="EMBL" id="KER30376.1"/>
    </source>
</evidence>
<dbReference type="KEGG" id="ovi:T265_03210"/>
<gene>
    <name evidence="1" type="ORF">T265_03210</name>
</gene>
<organism evidence="1 2">
    <name type="scientific">Opisthorchis viverrini</name>
    <name type="common">Southeast Asian liver fluke</name>
    <dbReference type="NCBI Taxonomy" id="6198"/>
    <lineage>
        <taxon>Eukaryota</taxon>
        <taxon>Metazoa</taxon>
        <taxon>Spiralia</taxon>
        <taxon>Lophotrochozoa</taxon>
        <taxon>Platyhelminthes</taxon>
        <taxon>Trematoda</taxon>
        <taxon>Digenea</taxon>
        <taxon>Opisthorchiida</taxon>
        <taxon>Opisthorchiata</taxon>
        <taxon>Opisthorchiidae</taxon>
        <taxon>Opisthorchis</taxon>
    </lineage>
</organism>
<reference evidence="1 2" key="1">
    <citation type="submission" date="2013-11" db="EMBL/GenBank/DDBJ databases">
        <title>Opisthorchis viverrini - life in the bile duct.</title>
        <authorList>
            <person name="Young N.D."/>
            <person name="Nagarajan N."/>
            <person name="Lin S.J."/>
            <person name="Korhonen P.K."/>
            <person name="Jex A.R."/>
            <person name="Hall R.S."/>
            <person name="Safavi-Hemami H."/>
            <person name="Kaewkong W."/>
            <person name="Bertrand D."/>
            <person name="Gao S."/>
            <person name="Seet Q."/>
            <person name="Wongkham S."/>
            <person name="Teh B.T."/>
            <person name="Wongkham C."/>
            <person name="Intapan P.M."/>
            <person name="Maleewong W."/>
            <person name="Yang X."/>
            <person name="Hu M."/>
            <person name="Wang Z."/>
            <person name="Hofmann A."/>
            <person name="Sternberg P.W."/>
            <person name="Tan P."/>
            <person name="Wang J."/>
            <person name="Gasser R.B."/>
        </authorList>
    </citation>
    <scope>NUCLEOTIDE SEQUENCE [LARGE SCALE GENOMIC DNA]</scope>
</reference>
<dbReference type="Gene3D" id="3.90.70.10">
    <property type="entry name" value="Cysteine proteinases"/>
    <property type="match status" value="1"/>
</dbReference>
<dbReference type="AlphaFoldDB" id="A0A074ZTC4"/>
<accession>A0A074ZTC4</accession>
<dbReference type="InterPro" id="IPR038765">
    <property type="entry name" value="Papain-like_cys_pep_sf"/>
</dbReference>
<dbReference type="EMBL" id="KL596662">
    <property type="protein sequence ID" value="KER30376.1"/>
    <property type="molecule type" value="Genomic_DNA"/>
</dbReference>
<dbReference type="OrthoDB" id="10253408at2759"/>
<proteinExistence type="predicted"/>
<evidence type="ECO:0000313" key="2">
    <source>
        <dbReference type="Proteomes" id="UP000054324"/>
    </source>
</evidence>
<name>A0A074ZTC4_OPIVI</name>
<sequence length="61" mass="6703">GLELDRDYPYISDKTLRPNSYCKVDSSVWTAEVAGFVVLPYNDEDAILQAVGFHGPVAISV</sequence>
<protein>
    <submittedName>
        <fullName evidence="1">Uncharacterized protein</fullName>
    </submittedName>
</protein>
<feature type="non-terminal residue" evidence="1">
    <location>
        <position position="1"/>
    </location>
</feature>
<dbReference type="GeneID" id="20317397"/>